<proteinExistence type="predicted"/>
<keyword evidence="1" id="KW-1133">Transmembrane helix</keyword>
<dbReference type="EMBL" id="MU853928">
    <property type="protein sequence ID" value="KAK3935333.1"/>
    <property type="molecule type" value="Genomic_DNA"/>
</dbReference>
<evidence type="ECO:0000313" key="3">
    <source>
        <dbReference type="Proteomes" id="UP001303473"/>
    </source>
</evidence>
<reference evidence="3" key="1">
    <citation type="journal article" date="2023" name="Mol. Phylogenet. Evol.">
        <title>Genome-scale phylogeny and comparative genomics of the fungal order Sordariales.</title>
        <authorList>
            <person name="Hensen N."/>
            <person name="Bonometti L."/>
            <person name="Westerberg I."/>
            <person name="Brannstrom I.O."/>
            <person name="Guillou S."/>
            <person name="Cros-Aarteil S."/>
            <person name="Calhoun S."/>
            <person name="Haridas S."/>
            <person name="Kuo A."/>
            <person name="Mondo S."/>
            <person name="Pangilinan J."/>
            <person name="Riley R."/>
            <person name="LaButti K."/>
            <person name="Andreopoulos B."/>
            <person name="Lipzen A."/>
            <person name="Chen C."/>
            <person name="Yan M."/>
            <person name="Daum C."/>
            <person name="Ng V."/>
            <person name="Clum A."/>
            <person name="Steindorff A."/>
            <person name="Ohm R.A."/>
            <person name="Martin F."/>
            <person name="Silar P."/>
            <person name="Natvig D.O."/>
            <person name="Lalanne C."/>
            <person name="Gautier V."/>
            <person name="Ament-Velasquez S.L."/>
            <person name="Kruys A."/>
            <person name="Hutchinson M.I."/>
            <person name="Powell A.J."/>
            <person name="Barry K."/>
            <person name="Miller A.N."/>
            <person name="Grigoriev I.V."/>
            <person name="Debuchy R."/>
            <person name="Gladieux P."/>
            <person name="Hiltunen Thoren M."/>
            <person name="Johannesson H."/>
        </authorList>
    </citation>
    <scope>NUCLEOTIDE SEQUENCE [LARGE SCALE GENOMIC DNA]</scope>
    <source>
        <strain evidence="3">CBS 340.73</strain>
    </source>
</reference>
<sequence length="202" mass="23130">MLNKDRAYAILRSLDYNRLSPMMNFILMGAYIFFTLAAVSLSNQFGDTGRPLDKNIALILAIALFLTTISYGVRWIHSAARRCCGGKRKPDNSDYVLERSDWMLYIPFSAIFILVHIFVSISCWMWYAQRKATDNDALRHPGLFATIACLQLVNIAKTVFVAFCFRVCSKNPYETGLPLAEGEEPTRRDKAYWVMRPANFFL</sequence>
<feature type="transmembrane region" description="Helical" evidence="1">
    <location>
        <begin position="21"/>
        <end position="41"/>
    </location>
</feature>
<evidence type="ECO:0008006" key="4">
    <source>
        <dbReference type="Google" id="ProtNLM"/>
    </source>
</evidence>
<name>A0AAN6N002_9PEZI</name>
<evidence type="ECO:0000256" key="1">
    <source>
        <dbReference type="SAM" id="Phobius"/>
    </source>
</evidence>
<feature type="transmembrane region" description="Helical" evidence="1">
    <location>
        <begin position="56"/>
        <end position="73"/>
    </location>
</feature>
<feature type="transmembrane region" description="Helical" evidence="1">
    <location>
        <begin position="102"/>
        <end position="127"/>
    </location>
</feature>
<keyword evidence="1" id="KW-0472">Membrane</keyword>
<evidence type="ECO:0000313" key="2">
    <source>
        <dbReference type="EMBL" id="KAK3935333.1"/>
    </source>
</evidence>
<accession>A0AAN6N002</accession>
<feature type="transmembrane region" description="Helical" evidence="1">
    <location>
        <begin position="142"/>
        <end position="165"/>
    </location>
</feature>
<keyword evidence="1" id="KW-0812">Transmembrane</keyword>
<keyword evidence="3" id="KW-1185">Reference proteome</keyword>
<dbReference type="AlphaFoldDB" id="A0AAN6N002"/>
<dbReference type="Proteomes" id="UP001303473">
    <property type="component" value="Unassembled WGS sequence"/>
</dbReference>
<organism evidence="2 3">
    <name type="scientific">Diplogelasinospora grovesii</name>
    <dbReference type="NCBI Taxonomy" id="303347"/>
    <lineage>
        <taxon>Eukaryota</taxon>
        <taxon>Fungi</taxon>
        <taxon>Dikarya</taxon>
        <taxon>Ascomycota</taxon>
        <taxon>Pezizomycotina</taxon>
        <taxon>Sordariomycetes</taxon>
        <taxon>Sordariomycetidae</taxon>
        <taxon>Sordariales</taxon>
        <taxon>Diplogelasinosporaceae</taxon>
        <taxon>Diplogelasinospora</taxon>
    </lineage>
</organism>
<gene>
    <name evidence="2" type="ORF">QBC46DRAFT_346734</name>
</gene>
<protein>
    <recommendedName>
        <fullName evidence="4">Transmembrane protein</fullName>
    </recommendedName>
</protein>
<comment type="caution">
    <text evidence="2">The sequence shown here is derived from an EMBL/GenBank/DDBJ whole genome shotgun (WGS) entry which is preliminary data.</text>
</comment>